<evidence type="ECO:0000256" key="2">
    <source>
        <dbReference type="ARBA" id="ARBA00022670"/>
    </source>
</evidence>
<dbReference type="Proteomes" id="UP001175271">
    <property type="component" value="Unassembled WGS sequence"/>
</dbReference>
<keyword evidence="5" id="KW-0175">Coiled coil</keyword>
<comment type="cofactor">
    <cofactor evidence="4">
        <name>Mg(2+)</name>
        <dbReference type="ChEBI" id="CHEBI:18420"/>
    </cofactor>
</comment>
<dbReference type="InterPro" id="IPR038765">
    <property type="entry name" value="Papain-like_cys_pep_sf"/>
</dbReference>
<keyword evidence="2" id="KW-0645">Protease</keyword>
<organism evidence="8 9">
    <name type="scientific">Steinernema hermaphroditum</name>
    <dbReference type="NCBI Taxonomy" id="289476"/>
    <lineage>
        <taxon>Eukaryota</taxon>
        <taxon>Metazoa</taxon>
        <taxon>Ecdysozoa</taxon>
        <taxon>Nematoda</taxon>
        <taxon>Chromadorea</taxon>
        <taxon>Rhabditida</taxon>
        <taxon>Tylenchina</taxon>
        <taxon>Panagrolaimomorpha</taxon>
        <taxon>Strongyloidoidea</taxon>
        <taxon>Steinernematidae</taxon>
        <taxon>Steinernema</taxon>
    </lineage>
</organism>
<dbReference type="GO" id="GO:0005524">
    <property type="term" value="F:ATP binding"/>
    <property type="evidence" value="ECO:0007669"/>
    <property type="project" value="UniProtKB-KW"/>
</dbReference>
<feature type="region of interest" description="Disordered" evidence="6">
    <location>
        <begin position="1968"/>
        <end position="2019"/>
    </location>
</feature>
<keyword evidence="4" id="KW-0547">Nucleotide-binding</keyword>
<dbReference type="GO" id="GO:0008234">
    <property type="term" value="F:cysteine-type peptidase activity"/>
    <property type="evidence" value="ECO:0007669"/>
    <property type="project" value="InterPro"/>
</dbReference>
<comment type="caution">
    <text evidence="8">The sequence shown here is derived from an EMBL/GenBank/DDBJ whole genome shotgun (WGS) entry which is preliminary data.</text>
</comment>
<protein>
    <recommendedName>
        <fullName evidence="4">ATP-dependent DNA helicase</fullName>
        <ecNumber evidence="4">5.6.2.3</ecNumber>
    </recommendedName>
</protein>
<reference evidence="8" key="1">
    <citation type="submission" date="2023-06" db="EMBL/GenBank/DDBJ databases">
        <title>Genomic analysis of the entomopathogenic nematode Steinernema hermaphroditum.</title>
        <authorList>
            <person name="Schwarz E.M."/>
            <person name="Heppert J.K."/>
            <person name="Baniya A."/>
            <person name="Schwartz H.T."/>
            <person name="Tan C.-H."/>
            <person name="Antoshechkin I."/>
            <person name="Sternberg P.W."/>
            <person name="Goodrich-Blair H."/>
            <person name="Dillman A.R."/>
        </authorList>
    </citation>
    <scope>NUCLEOTIDE SEQUENCE</scope>
    <source>
        <strain evidence="8">PS9179</strain>
        <tissue evidence="8">Whole animal</tissue>
    </source>
</reference>
<dbReference type="InterPro" id="IPR010285">
    <property type="entry name" value="DNA_helicase_pif1-like_DEAD"/>
</dbReference>
<dbReference type="InterPro" id="IPR025476">
    <property type="entry name" value="Helitron_helicase-like"/>
</dbReference>
<evidence type="ECO:0000256" key="1">
    <source>
        <dbReference type="ARBA" id="ARBA00005234"/>
    </source>
</evidence>
<dbReference type="PROSITE" id="PS50600">
    <property type="entry name" value="ULP_PROTEASE"/>
    <property type="match status" value="1"/>
</dbReference>
<feature type="region of interest" description="Disordered" evidence="6">
    <location>
        <begin position="831"/>
        <end position="861"/>
    </location>
</feature>
<dbReference type="Pfam" id="PF05970">
    <property type="entry name" value="PIF1"/>
    <property type="match status" value="1"/>
</dbReference>
<dbReference type="GO" id="GO:0006281">
    <property type="term" value="P:DNA repair"/>
    <property type="evidence" value="ECO:0007669"/>
    <property type="project" value="UniProtKB-KW"/>
</dbReference>
<feature type="coiled-coil region" evidence="5">
    <location>
        <begin position="1881"/>
        <end position="1929"/>
    </location>
</feature>
<feature type="compositionally biased region" description="Basic and acidic residues" evidence="6">
    <location>
        <begin position="1990"/>
        <end position="2013"/>
    </location>
</feature>
<evidence type="ECO:0000313" key="9">
    <source>
        <dbReference type="Proteomes" id="UP001175271"/>
    </source>
</evidence>
<keyword evidence="4" id="KW-0233">DNA recombination</keyword>
<dbReference type="GO" id="GO:0006508">
    <property type="term" value="P:proteolysis"/>
    <property type="evidence" value="ECO:0007669"/>
    <property type="project" value="UniProtKB-KW"/>
</dbReference>
<feature type="compositionally biased region" description="Basic and acidic residues" evidence="6">
    <location>
        <begin position="765"/>
        <end position="779"/>
    </location>
</feature>
<feature type="region of interest" description="Disordered" evidence="6">
    <location>
        <begin position="749"/>
        <end position="790"/>
    </location>
</feature>
<gene>
    <name evidence="8" type="ORF">QR680_012481</name>
</gene>
<dbReference type="GO" id="GO:0000723">
    <property type="term" value="P:telomere maintenance"/>
    <property type="evidence" value="ECO:0007669"/>
    <property type="project" value="InterPro"/>
</dbReference>
<accession>A0AA39M0U3</accession>
<dbReference type="SUPFAM" id="SSF52540">
    <property type="entry name" value="P-loop containing nucleoside triphosphate hydrolases"/>
    <property type="match status" value="2"/>
</dbReference>
<dbReference type="PANTHER" id="PTHR10492">
    <property type="match status" value="1"/>
</dbReference>
<evidence type="ECO:0000256" key="6">
    <source>
        <dbReference type="SAM" id="MobiDB-lite"/>
    </source>
</evidence>
<dbReference type="Gene3D" id="3.40.50.300">
    <property type="entry name" value="P-loop containing nucleotide triphosphate hydrolases"/>
    <property type="match status" value="1"/>
</dbReference>
<evidence type="ECO:0000256" key="3">
    <source>
        <dbReference type="ARBA" id="ARBA00022801"/>
    </source>
</evidence>
<comment type="similarity">
    <text evidence="1">Belongs to the peptidase C48 family.</text>
</comment>
<comment type="similarity">
    <text evidence="4">Belongs to the helicase family.</text>
</comment>
<keyword evidence="3 4" id="KW-0378">Hydrolase</keyword>
<dbReference type="SUPFAM" id="SSF54001">
    <property type="entry name" value="Cysteine proteinases"/>
    <property type="match status" value="1"/>
</dbReference>
<name>A0AA39M0U3_9BILA</name>
<keyword evidence="4" id="KW-0227">DNA damage</keyword>
<dbReference type="Gene3D" id="3.40.395.10">
    <property type="entry name" value="Adenoviral Proteinase, Chain A"/>
    <property type="match status" value="1"/>
</dbReference>
<dbReference type="InterPro" id="IPR027417">
    <property type="entry name" value="P-loop_NTPase"/>
</dbReference>
<dbReference type="GO" id="GO:0043139">
    <property type="term" value="F:5'-3' DNA helicase activity"/>
    <property type="evidence" value="ECO:0007669"/>
    <property type="project" value="UniProtKB-EC"/>
</dbReference>
<comment type="catalytic activity">
    <reaction evidence="4">
        <text>ATP + H2O = ADP + phosphate + H(+)</text>
        <dbReference type="Rhea" id="RHEA:13065"/>
        <dbReference type="ChEBI" id="CHEBI:15377"/>
        <dbReference type="ChEBI" id="CHEBI:15378"/>
        <dbReference type="ChEBI" id="CHEBI:30616"/>
        <dbReference type="ChEBI" id="CHEBI:43474"/>
        <dbReference type="ChEBI" id="CHEBI:456216"/>
        <dbReference type="EC" id="5.6.2.3"/>
    </reaction>
</comment>
<keyword evidence="4" id="KW-0347">Helicase</keyword>
<proteinExistence type="inferred from homology"/>
<keyword evidence="4" id="KW-0067">ATP-binding</keyword>
<evidence type="ECO:0000259" key="7">
    <source>
        <dbReference type="PROSITE" id="PS50600"/>
    </source>
</evidence>
<evidence type="ECO:0000256" key="4">
    <source>
        <dbReference type="RuleBase" id="RU363044"/>
    </source>
</evidence>
<feature type="domain" description="Ubiquitin-like protease family profile" evidence="7">
    <location>
        <begin position="73"/>
        <end position="252"/>
    </location>
</feature>
<keyword evidence="9" id="KW-1185">Reference proteome</keyword>
<dbReference type="EC" id="5.6.2.3" evidence="4"/>
<dbReference type="Pfam" id="PF02902">
    <property type="entry name" value="Peptidase_C48"/>
    <property type="match status" value="1"/>
</dbReference>
<sequence length="2019" mass="231779">MPRPSKRQLAMKSLANERKKKKVVSNQPAAVQQIEPQVMNDAIIHPMRTLFAPVDVAHHYVDAYRNGNDYYVSRLAADDIPSLEDGQYVSSGALFQRLLLELDRYNSTEGRAAGEKVTLLAPETWAGTHTYSHQRLRQHWGEAANCTFLCRDSFQRAVVPINYNNIHWLLGILDFQKHKIYVYDSLPRILNNVSEQKDKIYKSLNDIYDALASIRQLPTHNVQTVLASPSKVCFQTDGYNCGIFTIAHAMNAIMRGPQARGCPDATFRSDRLLEIRMDIKDELMRFFPEAPVARPQQHVQNATPQRNYVDLRQYISPSPSQTNATMEIPVTTISAGHARRSIENKHNQESRRISNVRATTTKFLKKSGIKIRPGKRGKRDPPFNLATYVPDPEGYRSGHLQPTKHKWASNRRDTALVKKHCAHTRCIRCPYCKDSYLFPGETSKFCCSTGAASTKNVPNPLSFSDELLMCFDRDYQKQKNIGDIQAQSIKLNQLFQMASTTGAQGEANGKGRRTLNTNGAPVVIVQGSIKHKVSTLIPPRDAAGNERSPTFAQVYCIDGTDKQTDLRMDKLRSFSGANIPRAVIKGITEFIEKHNPLAKSFKMAFELYRERCENNEPAQFEKLIVLTRKDVRNREEGRQGADLHERQILQLNSVNEVYIPDPDHQGPSPVGTWFQFKRDTFYLRELPFFDENTDPLCYPILFPGGEKGYGSYIDREQPKTKKKIPKGPTKCPLCDTGKCSMTIVDSSGTNYGFEDDYEDAAGGEVRQEQRSQRDEREDTPQPTVEPVARDDFDDECANLQAPEVEPNRTEEDFRNGELCPRDIDMLNSILAEEEDDEEVNAEMMDESEDEEENEENDYTEQDDYVLGAAEEADVDEDEDADLEDLADSIEKKGRKYLSAREFLRFRLRRAKPGTFHFFTECGRLGQLYIIDSCQRIESRDIEQMKTHMKIRAEAAEALRYVLQRRLQRITNSDVPVGRIFLLPYTYPGGKAYMQRKFLDAMAISARVGAPSFFITFTGNPKWPEVLREQRHKDQPLTELYDIQCRVFLRKLYELKKDLLQCFGEQVGMAMSIEHQQRGMPHAHILLTIHPEDYEVSGEHIDEYITTNVPDKDENPELFNLVTSLMHHYCATDKHKCRKKVNEKDKNCKQTYCSRGFPKPYSDVSTIDGQGTVTYKREAGNTFQKQVTENGRKVWKTFDSRDIVPYNEKLLLKYGSHINVEYCSSVECIRYIHKYIFKGSEHCFVGFRSGRQVALNVPADDGYGVHPSVMNPRADGIVVDYDEAEHVDLFRTLSAHEAYLRIMGVQITYTSHFVDFLPVHAEGNRFVTYRENADDQEIAEQLLKESKLEAFFAFWKENYRKPKRCREKPMTYPEFAECYRFDYQERKWVKRSKKRPVIARVQAVPLGKQELFAMRALLMVTKAPKSFEDLRGKKTTYAEKATELGLIDSPKFWDDYLAEVVKFAKRPKDIRAAFARLVTMGCHPNPIQAYQTFKKDMFRPNIHQTAHEAKKIGIRDLERRLRRFGRSLVEFGEDEVDRFFRESDSLYPELEDRNGDIDYDGIREQGDQDFEILNDDQKNIVRTIEEAVQYRHLHNQQRLFELNGSGGTGKTLTINTLIRRLIGQGKKVIVCASTGIAATLLVSGKTVHSAFKVAPNRPVPQYSAHTEQGKKVMEAEVIIWDEITMSNRTLINAIDQHCRDVLPNIDDHKETAFGGKVVLVCGDWKQLLPVVEGAAAPIEQLRASFKYTASIDKFKTLKLTRNMRIGPDEESYRHYTERVGNGYYMLDGTLAPKKQRFIPPHRDSHQVFSSGDLLSAVFPDELLSDKDRYEELGTRAILAAHNENVDRINAEALRKVPGASTIYEAIDEPAVDCPFTSIFSTMDRAKEQLERNRKEVQRCRERLMKSRLDRRVAEEQEQHLLQELDAARSRVRATKSSEWSAKKRLDSAIGLFRQSADWVRRSRQEAEVSQEAEAPWWEDGISDTQLAPPPTEKKKEEPNDEKKKEEPTDEQKQEELEEEK</sequence>
<evidence type="ECO:0000313" key="8">
    <source>
        <dbReference type="EMBL" id="KAK0416434.1"/>
    </source>
</evidence>
<dbReference type="GO" id="GO:0006310">
    <property type="term" value="P:DNA recombination"/>
    <property type="evidence" value="ECO:0007669"/>
    <property type="project" value="UniProtKB-KW"/>
</dbReference>
<dbReference type="InterPro" id="IPR003653">
    <property type="entry name" value="Peptidase_C48_C"/>
</dbReference>
<evidence type="ECO:0000256" key="5">
    <source>
        <dbReference type="SAM" id="Coils"/>
    </source>
</evidence>
<keyword evidence="4" id="KW-0234">DNA repair</keyword>
<dbReference type="Pfam" id="PF14214">
    <property type="entry name" value="Helitron_like_N"/>
    <property type="match status" value="1"/>
</dbReference>
<dbReference type="EMBL" id="JAUCMV010000002">
    <property type="protein sequence ID" value="KAK0416434.1"/>
    <property type="molecule type" value="Genomic_DNA"/>
</dbReference>